<reference evidence="1 2" key="1">
    <citation type="journal article" date="2011" name="PLoS ONE">
        <title>Complete genome sequence and comparative analysis of the fish pathogen Lactococcus garvieae.</title>
        <authorList>
            <person name="Morita H."/>
            <person name="Toh H."/>
            <person name="Oshima K."/>
            <person name="Yoshizaki M."/>
            <person name="Kawanishi M."/>
            <person name="Nakaya K."/>
            <person name="Suzuki T."/>
            <person name="Miyauchi E."/>
            <person name="Ishii Y."/>
            <person name="Tanabe S."/>
            <person name="Murakami M."/>
            <person name="Hattori M."/>
        </authorList>
    </citation>
    <scope>NUCLEOTIDE SEQUENCE [LARGE SCALE GENOMIC DNA]</scope>
    <source>
        <strain evidence="1 2">Lg2</strain>
    </source>
</reference>
<evidence type="ECO:0000313" key="2">
    <source>
        <dbReference type="Proteomes" id="UP000008520"/>
    </source>
</evidence>
<organism evidence="1 2">
    <name type="scientific">Lactococcus garvieae (strain Lg2)</name>
    <name type="common">Enterococcus seriolicida</name>
    <dbReference type="NCBI Taxonomy" id="420890"/>
    <lineage>
        <taxon>Bacteria</taxon>
        <taxon>Bacillati</taxon>
        <taxon>Bacillota</taxon>
        <taxon>Bacilli</taxon>
        <taxon>Lactobacillales</taxon>
        <taxon>Streptococcaceae</taxon>
        <taxon>Lactococcus</taxon>
    </lineage>
</organism>
<dbReference type="HOGENOM" id="CLU_3100141_0_0_9"/>
<dbReference type="KEGG" id="lgv:LCGL_0881"/>
<gene>
    <name evidence="1" type="ordered locus">LCGL_0881</name>
</gene>
<proteinExistence type="predicted"/>
<keyword evidence="2" id="KW-1185">Reference proteome</keyword>
<dbReference type="AlphaFoldDB" id="F9VDE0"/>
<evidence type="ECO:0000313" key="1">
    <source>
        <dbReference type="EMBL" id="BAK60341.1"/>
    </source>
</evidence>
<sequence>MFKIKINTVIGILRKSFKPMDKKKIISINCLSQYKKKSSKEFSSNANDNER</sequence>
<name>F9VDE0_LACGL</name>
<dbReference type="EMBL" id="AP009333">
    <property type="protein sequence ID" value="BAK60341.1"/>
    <property type="molecule type" value="Genomic_DNA"/>
</dbReference>
<protein>
    <submittedName>
        <fullName evidence="1">Uncharacterized protein</fullName>
    </submittedName>
</protein>
<dbReference type="Proteomes" id="UP000008520">
    <property type="component" value="Chromosome"/>
</dbReference>
<accession>F9VDE0</accession>